<dbReference type="AlphaFoldDB" id="H6SNR2"/>
<keyword evidence="6" id="KW-0449">Lipoprotein</keyword>
<evidence type="ECO:0000313" key="8">
    <source>
        <dbReference type="EMBL" id="CCG09393.1"/>
    </source>
</evidence>
<evidence type="ECO:0000256" key="1">
    <source>
        <dbReference type="ARBA" id="ARBA00004193"/>
    </source>
</evidence>
<dbReference type="KEGG" id="rpm:RSPPHO_02767"/>
<dbReference type="EMBL" id="HE663493">
    <property type="protein sequence ID" value="CCG09393.1"/>
    <property type="molecule type" value="Genomic_DNA"/>
</dbReference>
<dbReference type="InterPro" id="IPR050957">
    <property type="entry name" value="BMP_lipoprotein"/>
</dbReference>
<protein>
    <submittedName>
        <fullName evidence="8">Twin-arginine translocation pathway signal</fullName>
    </submittedName>
</protein>
<keyword evidence="4" id="KW-0732">Signal</keyword>
<accession>H6SNR2</accession>
<dbReference type="eggNOG" id="COG1744">
    <property type="taxonomic scope" value="Bacteria"/>
</dbReference>
<dbReference type="PANTHER" id="PTHR34296:SF2">
    <property type="entry name" value="ABC TRANSPORTER GUANOSINE-BINDING PROTEIN NUPN"/>
    <property type="match status" value="1"/>
</dbReference>
<dbReference type="SUPFAM" id="SSF53822">
    <property type="entry name" value="Periplasmic binding protein-like I"/>
    <property type="match status" value="1"/>
</dbReference>
<dbReference type="PANTHER" id="PTHR34296">
    <property type="entry name" value="TRANSCRIPTIONAL ACTIVATOR PROTEIN MED"/>
    <property type="match status" value="1"/>
</dbReference>
<proteinExistence type="inferred from homology"/>
<dbReference type="PATRIC" id="fig|1150469.3.peg.3135"/>
<keyword evidence="5" id="KW-0472">Membrane</keyword>
<dbReference type="InterPro" id="IPR006311">
    <property type="entry name" value="TAT_signal"/>
</dbReference>
<keyword evidence="3" id="KW-1003">Cell membrane</keyword>
<dbReference type="GO" id="GO:0005886">
    <property type="term" value="C:plasma membrane"/>
    <property type="evidence" value="ECO:0007669"/>
    <property type="project" value="UniProtKB-SubCell"/>
</dbReference>
<dbReference type="Pfam" id="PF02608">
    <property type="entry name" value="Bmp"/>
    <property type="match status" value="1"/>
</dbReference>
<keyword evidence="9" id="KW-1185">Reference proteome</keyword>
<evidence type="ECO:0000256" key="2">
    <source>
        <dbReference type="ARBA" id="ARBA00008610"/>
    </source>
</evidence>
<evidence type="ECO:0000313" key="9">
    <source>
        <dbReference type="Proteomes" id="UP000033220"/>
    </source>
</evidence>
<dbReference type="Gene3D" id="3.40.50.2300">
    <property type="match status" value="2"/>
</dbReference>
<evidence type="ECO:0000256" key="5">
    <source>
        <dbReference type="ARBA" id="ARBA00023136"/>
    </source>
</evidence>
<gene>
    <name evidence="8" type="ORF">RSPPHO_02767</name>
</gene>
<evidence type="ECO:0000256" key="3">
    <source>
        <dbReference type="ARBA" id="ARBA00022475"/>
    </source>
</evidence>
<dbReference type="InterPro" id="IPR028082">
    <property type="entry name" value="Peripla_BP_I"/>
</dbReference>
<dbReference type="HOGENOM" id="CLU_038813_0_0_5"/>
<dbReference type="InterPro" id="IPR003760">
    <property type="entry name" value="PnrA-like"/>
</dbReference>
<sequence>MMVSRRRLLAAMAGVGVAGGLAGVRGAWADISSSRSRSQTTRRWRVAIVYGRSEAGKFDKGFNQLAFSGLEAARERHDLIVREFEPVGPGEEASMILQAAADADLVITVGYGLHFAAQEAAGLSRDARFSVIDAVVDHPRFQSLVFREHEGAFLAGLLAAQTSRSGVLGFVGAVATPVIERFRAGHRAGARYALPSVAVKDAWLGTTSEAYHTPFKGLLAAERLIAQGADVVFAAAGRSGFGVYQAAADQGVLAIGVDANQNFLHPGTMLTSMVKRVDIAVALTINALVDETWSPGVRSLGLKEDGVALALDGHNRSLISDDRWEQVLKAREDLIAGRLTSPEKGEG</sequence>
<organism evidence="8 9">
    <name type="scientific">Pararhodospirillum photometricum DSM 122</name>
    <dbReference type="NCBI Taxonomy" id="1150469"/>
    <lineage>
        <taxon>Bacteria</taxon>
        <taxon>Pseudomonadati</taxon>
        <taxon>Pseudomonadota</taxon>
        <taxon>Alphaproteobacteria</taxon>
        <taxon>Rhodospirillales</taxon>
        <taxon>Rhodospirillaceae</taxon>
        <taxon>Pararhodospirillum</taxon>
    </lineage>
</organism>
<reference evidence="8 9" key="1">
    <citation type="submission" date="2012-02" db="EMBL/GenBank/DDBJ databases">
        <title>Shotgun genome sequence of Phaeospirillum photometricum DSM 122.</title>
        <authorList>
            <person name="Duquesne K."/>
            <person name="Sturgis J."/>
        </authorList>
    </citation>
    <scope>NUCLEOTIDE SEQUENCE [LARGE SCALE GENOMIC DNA]</scope>
    <source>
        <strain evidence="9">DSM122</strain>
    </source>
</reference>
<dbReference type="PROSITE" id="PS51318">
    <property type="entry name" value="TAT"/>
    <property type="match status" value="1"/>
</dbReference>
<dbReference type="STRING" id="1150469.RSPPHO_02767"/>
<evidence type="ECO:0000259" key="7">
    <source>
        <dbReference type="Pfam" id="PF02608"/>
    </source>
</evidence>
<feature type="domain" description="ABC transporter substrate-binding protein PnrA-like" evidence="7">
    <location>
        <begin position="59"/>
        <end position="342"/>
    </location>
</feature>
<dbReference type="CDD" id="cd06354">
    <property type="entry name" value="PBP1_PrnA-like"/>
    <property type="match status" value="1"/>
</dbReference>
<dbReference type="Proteomes" id="UP000033220">
    <property type="component" value="Chromosome DSM 122"/>
</dbReference>
<evidence type="ECO:0000256" key="6">
    <source>
        <dbReference type="ARBA" id="ARBA00023288"/>
    </source>
</evidence>
<name>H6SNR2_PARPM</name>
<comment type="similarity">
    <text evidence="2">Belongs to the BMP lipoprotein family.</text>
</comment>
<evidence type="ECO:0000256" key="4">
    <source>
        <dbReference type="ARBA" id="ARBA00022729"/>
    </source>
</evidence>
<comment type="subcellular location">
    <subcellularLocation>
        <location evidence="1">Cell membrane</location>
        <topology evidence="1">Lipid-anchor</topology>
    </subcellularLocation>
</comment>